<name>A0ABM7P4W6_9BACT</name>
<dbReference type="Gene3D" id="3.30.2090.10">
    <property type="entry name" value="Multidrug efflux transporter AcrB TolC docking domain, DN and DC subdomains"/>
    <property type="match status" value="2"/>
</dbReference>
<dbReference type="Gene3D" id="3.30.70.1320">
    <property type="entry name" value="Multidrug efflux transporter AcrB pore domain like"/>
    <property type="match status" value="1"/>
</dbReference>
<protein>
    <submittedName>
        <fullName evidence="11">Multidrug efflux RND transporter permease subunit</fullName>
    </submittedName>
</protein>
<dbReference type="SUPFAM" id="SSF82714">
    <property type="entry name" value="Multidrug efflux transporter AcrB TolC docking domain, DN and DC subdomains"/>
    <property type="match status" value="2"/>
</dbReference>
<dbReference type="PRINTS" id="PR00702">
    <property type="entry name" value="ACRIFLAVINRP"/>
</dbReference>
<evidence type="ECO:0000256" key="1">
    <source>
        <dbReference type="ARBA" id="ARBA00004429"/>
    </source>
</evidence>
<dbReference type="NCBIfam" id="TIGR00915">
    <property type="entry name" value="2A0602"/>
    <property type="match status" value="1"/>
</dbReference>
<evidence type="ECO:0000256" key="7">
    <source>
        <dbReference type="ARBA" id="ARBA00022989"/>
    </source>
</evidence>
<evidence type="ECO:0000313" key="11">
    <source>
        <dbReference type="EMBL" id="BCS87939.1"/>
    </source>
</evidence>
<feature type="transmembrane region" description="Helical" evidence="10">
    <location>
        <begin position="367"/>
        <end position="387"/>
    </location>
</feature>
<keyword evidence="5" id="KW-0997">Cell inner membrane</keyword>
<gene>
    <name evidence="11" type="primary">mexF</name>
    <name evidence="11" type="ORF">PSDVSF_11810</name>
</gene>
<evidence type="ECO:0000256" key="10">
    <source>
        <dbReference type="SAM" id="Phobius"/>
    </source>
</evidence>
<sequence>MIRFFIDRPIFASVMAIIILLVGGLSIFALPIAQYPEIAPPSVRVSTTYTGADAQTVMESVATPIEEQVNGAQDMMYMSSISANDGSMNLTVTFELGRDLELATVDVQNRVNLASPQLPQEVRNTGVSVRKQSPDIVLIINLTSDNPAYNTLFLNNYAKINLYDALKRIQGVGDVSLFGDQDYGMRIWLNPDKLTAYGLTVTDVINAVKEQNVQAPAGQIGMPPSPKDQQFQMSLRVKGRLSEPEEFGNIIVKANEDGSSVKVQDVARVELGAKNYFTFARLNGQDTASILIYQLPGANALDVADAVYKTMDELSQSFPEGVKYQIPYNTTLFVSSSIDEVMVTLIEALVLVFLVVFIFLQNWRTTIIPMVCVPVSLIGTFALFPLLDFSINTLTLFGLVLAIGIVVDDAIVVVEATQRFIDDEGLSPKEATKAAMKQVTGPVIASTLVLIAVFIPVAFMGGITGQLYKQFALTLSVSVAISSINALTLSPALSALLLRPYTPIRGPLGWFFEKFNVTFEWVTKRYNSAVSALVRRAVLGILVVLIVVVGCAGLFKILPSGFVPDEDQGYFIVNAMLPEGASLERSNAVAKKVEAYFKDAEGVRSLVSLGGFSLLTGAYSSYNSAFFVVLDDWSERTTPELTSNAIMAKAQKAFWGIQEAIVVGFGPPPIRGLSSTGGLQFELQDKTGGSIEELAAVSASFMAEAKKLPEISNVFTTFSAHVPQYDVSIDREKAKKLGVPVNDVFQTLQTYLGGYYINDFNKYGRTYRVMAQAESQFRTRIEDLNQFYMRSADNQMVPLSTLSRSDRITGPEYVQRYNIYRTVEITMSPTEGYSSGQAMAALEALARKSLPQGYGYDWSGIAYQEKNSGGEAGMIFGLAIIMVFLVLAAQYESWTTPFAVIFCVPLGIFGAMSSQWIRGLENNVYAQIGLIMLIGLAAKNAIMIVEYAKEKHDEGMDLREAAMAAASLRFRPILMTSFAFILGVIPLVWAAGAGSASRHALGTSVFGGMIAATLLGVLVVPALYTAIQGAGSALGSKLRSGVANPREGDKPDAGGDT</sequence>
<feature type="transmembrane region" description="Helical" evidence="10">
    <location>
        <begin position="341"/>
        <end position="360"/>
    </location>
</feature>
<evidence type="ECO:0000256" key="8">
    <source>
        <dbReference type="ARBA" id="ARBA00023136"/>
    </source>
</evidence>
<dbReference type="Gene3D" id="1.20.1640.10">
    <property type="entry name" value="Multidrug efflux transporter AcrB transmembrane domain"/>
    <property type="match status" value="2"/>
</dbReference>
<evidence type="ECO:0000256" key="9">
    <source>
        <dbReference type="SAM" id="MobiDB-lite"/>
    </source>
</evidence>
<feature type="transmembrane region" description="Helical" evidence="10">
    <location>
        <begin position="439"/>
        <end position="459"/>
    </location>
</feature>
<proteinExistence type="inferred from homology"/>
<feature type="transmembrane region" description="Helical" evidence="10">
    <location>
        <begin position="898"/>
        <end position="918"/>
    </location>
</feature>
<dbReference type="PANTHER" id="PTHR32063">
    <property type="match status" value="1"/>
</dbReference>
<dbReference type="RefSeq" id="WP_229594953.1">
    <property type="nucleotide sequence ID" value="NZ_AP024485.1"/>
</dbReference>
<feature type="transmembrane region" description="Helical" evidence="10">
    <location>
        <begin position="973"/>
        <end position="992"/>
    </location>
</feature>
<feature type="compositionally biased region" description="Basic and acidic residues" evidence="9">
    <location>
        <begin position="1046"/>
        <end position="1057"/>
    </location>
</feature>
<keyword evidence="3" id="KW-0813">Transport</keyword>
<feature type="transmembrane region" description="Helical" evidence="10">
    <location>
        <begin position="12"/>
        <end position="33"/>
    </location>
</feature>
<comment type="similarity">
    <text evidence="2">Belongs to the resistance-nodulation-cell division (RND) (TC 2.A.6) family.</text>
</comment>
<dbReference type="EMBL" id="AP024485">
    <property type="protein sequence ID" value="BCS87939.1"/>
    <property type="molecule type" value="Genomic_DNA"/>
</dbReference>
<evidence type="ECO:0000256" key="2">
    <source>
        <dbReference type="ARBA" id="ARBA00010942"/>
    </source>
</evidence>
<keyword evidence="4" id="KW-1003">Cell membrane</keyword>
<evidence type="ECO:0000256" key="3">
    <source>
        <dbReference type="ARBA" id="ARBA00022448"/>
    </source>
</evidence>
<dbReference type="Gene3D" id="3.30.70.1440">
    <property type="entry name" value="Multidrug efflux transporter AcrB pore domain"/>
    <property type="match status" value="1"/>
</dbReference>
<feature type="transmembrane region" description="Helical" evidence="10">
    <location>
        <begin position="471"/>
        <end position="498"/>
    </location>
</feature>
<dbReference type="PANTHER" id="PTHR32063:SF11">
    <property type="entry name" value="CATION OR DRUG EFFLUX SYSTEM PROTEIN"/>
    <property type="match status" value="1"/>
</dbReference>
<accession>A0ABM7P4W6</accession>
<feature type="transmembrane region" description="Helical" evidence="10">
    <location>
        <begin position="924"/>
        <end position="942"/>
    </location>
</feature>
<evidence type="ECO:0000256" key="5">
    <source>
        <dbReference type="ARBA" id="ARBA00022519"/>
    </source>
</evidence>
<feature type="transmembrane region" description="Helical" evidence="10">
    <location>
        <begin position="872"/>
        <end position="891"/>
    </location>
</feature>
<feature type="transmembrane region" description="Helical" evidence="10">
    <location>
        <begin position="393"/>
        <end position="414"/>
    </location>
</feature>
<feature type="region of interest" description="Disordered" evidence="9">
    <location>
        <begin position="1036"/>
        <end position="1057"/>
    </location>
</feature>
<dbReference type="InterPro" id="IPR027463">
    <property type="entry name" value="AcrB_DN_DC_subdom"/>
</dbReference>
<dbReference type="SUPFAM" id="SSF82866">
    <property type="entry name" value="Multidrug efflux transporter AcrB transmembrane domain"/>
    <property type="match status" value="2"/>
</dbReference>
<evidence type="ECO:0000256" key="4">
    <source>
        <dbReference type="ARBA" id="ARBA00022475"/>
    </source>
</evidence>
<dbReference type="InterPro" id="IPR004764">
    <property type="entry name" value="MdtF-like"/>
</dbReference>
<feature type="transmembrane region" description="Helical" evidence="10">
    <location>
        <begin position="533"/>
        <end position="555"/>
    </location>
</feature>
<keyword evidence="8 10" id="KW-0472">Membrane</keyword>
<evidence type="ECO:0000313" key="12">
    <source>
        <dbReference type="Proteomes" id="UP001053296"/>
    </source>
</evidence>
<dbReference type="Gene3D" id="3.30.70.1430">
    <property type="entry name" value="Multidrug efflux transporter AcrB pore domain"/>
    <property type="match status" value="2"/>
</dbReference>
<feature type="transmembrane region" description="Helical" evidence="10">
    <location>
        <begin position="1004"/>
        <end position="1027"/>
    </location>
</feature>
<dbReference type="Proteomes" id="UP001053296">
    <property type="component" value="Chromosome"/>
</dbReference>
<comment type="subcellular location">
    <subcellularLocation>
        <location evidence="1">Cell inner membrane</location>
        <topology evidence="1">Multi-pass membrane protein</topology>
    </subcellularLocation>
</comment>
<reference evidence="11" key="1">
    <citation type="journal article" date="2022" name="Arch. Microbiol.">
        <title>Pseudodesulfovibrio sediminis sp. nov., a mesophilic and neutrophilic sulfate-reducing bacterium isolated from sediment of a brackish lake.</title>
        <authorList>
            <person name="Takahashi A."/>
            <person name="Kojima H."/>
            <person name="Watanabe M."/>
            <person name="Fukui M."/>
        </authorList>
    </citation>
    <scope>NUCLEOTIDE SEQUENCE</scope>
    <source>
        <strain evidence="11">SF6</strain>
    </source>
</reference>
<keyword evidence="12" id="KW-1185">Reference proteome</keyword>
<keyword evidence="6 10" id="KW-0812">Transmembrane</keyword>
<evidence type="ECO:0000256" key="6">
    <source>
        <dbReference type="ARBA" id="ARBA00022692"/>
    </source>
</evidence>
<keyword evidence="7 10" id="KW-1133">Transmembrane helix</keyword>
<organism evidence="11 12">
    <name type="scientific">Pseudodesulfovibrio sediminis</name>
    <dbReference type="NCBI Taxonomy" id="2810563"/>
    <lineage>
        <taxon>Bacteria</taxon>
        <taxon>Pseudomonadati</taxon>
        <taxon>Thermodesulfobacteriota</taxon>
        <taxon>Desulfovibrionia</taxon>
        <taxon>Desulfovibrionales</taxon>
        <taxon>Desulfovibrionaceae</taxon>
    </lineage>
</organism>
<dbReference type="Pfam" id="PF00873">
    <property type="entry name" value="ACR_tran"/>
    <property type="match status" value="1"/>
</dbReference>
<dbReference type="InterPro" id="IPR001036">
    <property type="entry name" value="Acrflvin-R"/>
</dbReference>
<dbReference type="SUPFAM" id="SSF82693">
    <property type="entry name" value="Multidrug efflux transporter AcrB pore domain, PN1, PN2, PC1 and PC2 subdomains"/>
    <property type="match status" value="3"/>
</dbReference>
<dbReference type="NCBIfam" id="NF000282">
    <property type="entry name" value="RND_permease_1"/>
    <property type="match status" value="1"/>
</dbReference>